<dbReference type="Proteomes" id="UP000434276">
    <property type="component" value="Unassembled WGS sequence"/>
</dbReference>
<dbReference type="Gene3D" id="2.60.210.10">
    <property type="entry name" value="Apoptosis, Tumor Necrosis Factor Receptor Associated Protein 2, Chain A"/>
    <property type="match status" value="1"/>
</dbReference>
<feature type="region of interest" description="Disordered" evidence="2">
    <location>
        <begin position="149"/>
        <end position="176"/>
    </location>
</feature>
<dbReference type="EMBL" id="CACSHJ010000089">
    <property type="protein sequence ID" value="CAA0387212.1"/>
    <property type="molecule type" value="Genomic_DNA"/>
</dbReference>
<dbReference type="InterPro" id="IPR002083">
    <property type="entry name" value="MATH/TRAF_dom"/>
</dbReference>
<evidence type="ECO:0000256" key="2">
    <source>
        <dbReference type="SAM" id="MobiDB-lite"/>
    </source>
</evidence>
<dbReference type="InterPro" id="IPR008974">
    <property type="entry name" value="TRAF-like"/>
</dbReference>
<organism evidence="4 5">
    <name type="scientific">Arabidopsis thaliana</name>
    <name type="common">Mouse-ear cress</name>
    <dbReference type="NCBI Taxonomy" id="3702"/>
    <lineage>
        <taxon>Eukaryota</taxon>
        <taxon>Viridiplantae</taxon>
        <taxon>Streptophyta</taxon>
        <taxon>Embryophyta</taxon>
        <taxon>Tracheophyta</taxon>
        <taxon>Spermatophyta</taxon>
        <taxon>Magnoliopsida</taxon>
        <taxon>eudicotyledons</taxon>
        <taxon>Gunneridae</taxon>
        <taxon>Pentapetalae</taxon>
        <taxon>rosids</taxon>
        <taxon>malvids</taxon>
        <taxon>Brassicales</taxon>
        <taxon>Brassicaceae</taxon>
        <taxon>Camelineae</taxon>
        <taxon>Arabidopsis</taxon>
    </lineage>
</organism>
<sequence>MAKPFDKKFGWVIKDFSSLQSEKCCSVPVLISESKWRLIVFPKGNNSEYLSLYLEVYEAESLPYGWRKLVNLRLKTEHCFDGKSTTWGFPAMLSLSKLHEKDGGFLVNGEVMIVAELDVFEVIGTLDESEKSEEASKLVTKKTENLGAESNELLKKTSPPKESNNVKQSLVKRLKF</sequence>
<dbReference type="ExpressionAtlas" id="A0A5S9XM14">
    <property type="expression patterns" value="baseline and differential"/>
</dbReference>
<dbReference type="InterPro" id="IPR050804">
    <property type="entry name" value="MCC"/>
</dbReference>
<dbReference type="PANTHER" id="PTHR46236:SF33">
    <property type="entry name" value="MEPRIN AND TRAF-LIKE DOMAIN-CONTAINING PROTEIN-RELATED"/>
    <property type="match status" value="1"/>
</dbReference>
<evidence type="ECO:0000259" key="3">
    <source>
        <dbReference type="PROSITE" id="PS50144"/>
    </source>
</evidence>
<protein>
    <recommendedName>
        <fullName evidence="3">MATH domain-containing protein</fullName>
    </recommendedName>
</protein>
<keyword evidence="1" id="KW-0175">Coiled coil</keyword>
<dbReference type="SUPFAM" id="SSF49599">
    <property type="entry name" value="TRAF domain-like"/>
    <property type="match status" value="1"/>
</dbReference>
<dbReference type="PROSITE" id="PS50144">
    <property type="entry name" value="MATH"/>
    <property type="match status" value="1"/>
</dbReference>
<dbReference type="Pfam" id="PF22486">
    <property type="entry name" value="MATH_2"/>
    <property type="match status" value="1"/>
</dbReference>
<dbReference type="OrthoDB" id="289038at2759"/>
<reference evidence="4 5" key="1">
    <citation type="submission" date="2019-12" db="EMBL/GenBank/DDBJ databases">
        <authorList>
            <person name="Jiao W.-B."/>
            <person name="Schneeberger K."/>
        </authorList>
    </citation>
    <scope>NUCLEOTIDE SEQUENCE [LARGE SCALE GENOMIC DNA]</scope>
    <source>
        <strain evidence="5">cv. C24</strain>
    </source>
</reference>
<evidence type="ECO:0000313" key="5">
    <source>
        <dbReference type="Proteomes" id="UP000434276"/>
    </source>
</evidence>
<accession>A0A5S9XM14</accession>
<evidence type="ECO:0000256" key="1">
    <source>
        <dbReference type="ARBA" id="ARBA00023054"/>
    </source>
</evidence>
<evidence type="ECO:0000313" key="4">
    <source>
        <dbReference type="EMBL" id="CAA0387212.1"/>
    </source>
</evidence>
<gene>
    <name evidence="4" type="ORF">C24_LOCUS16102</name>
</gene>
<name>A0A5S9XM14_ARATH</name>
<feature type="domain" description="MATH" evidence="3">
    <location>
        <begin position="6"/>
        <end position="117"/>
    </location>
</feature>
<dbReference type="AlphaFoldDB" id="A0A5S9XM14"/>
<proteinExistence type="predicted"/>
<dbReference type="CDD" id="cd00121">
    <property type="entry name" value="MATH"/>
    <property type="match status" value="1"/>
</dbReference>
<dbReference type="PANTHER" id="PTHR46236">
    <property type="entry name" value="TRAF-LIKE SUPERFAMILY PROTEIN"/>
    <property type="match status" value="1"/>
</dbReference>